<dbReference type="PROSITE" id="PS00107">
    <property type="entry name" value="PROTEIN_KINASE_ATP"/>
    <property type="match status" value="1"/>
</dbReference>
<dbReference type="Gene3D" id="3.30.200.20">
    <property type="entry name" value="Phosphorylase Kinase, domain 1"/>
    <property type="match status" value="1"/>
</dbReference>
<organism evidence="4 5">
    <name type="scientific">Jimgerdemannia flammicorona</name>
    <dbReference type="NCBI Taxonomy" id="994334"/>
    <lineage>
        <taxon>Eukaryota</taxon>
        <taxon>Fungi</taxon>
        <taxon>Fungi incertae sedis</taxon>
        <taxon>Mucoromycota</taxon>
        <taxon>Mucoromycotina</taxon>
        <taxon>Endogonomycetes</taxon>
        <taxon>Endogonales</taxon>
        <taxon>Endogonaceae</taxon>
        <taxon>Jimgerdemannia</taxon>
    </lineage>
</organism>
<evidence type="ECO:0000256" key="1">
    <source>
        <dbReference type="PROSITE-ProRule" id="PRU10141"/>
    </source>
</evidence>
<feature type="compositionally biased region" description="Low complexity" evidence="2">
    <location>
        <begin position="251"/>
        <end position="265"/>
    </location>
</feature>
<dbReference type="InterPro" id="IPR000719">
    <property type="entry name" value="Prot_kinase_dom"/>
</dbReference>
<dbReference type="InterPro" id="IPR001245">
    <property type="entry name" value="Ser-Thr/Tyr_kinase_cat_dom"/>
</dbReference>
<keyword evidence="4" id="KW-0418">Kinase</keyword>
<gene>
    <name evidence="4" type="ORF">BC938DRAFT_474291</name>
</gene>
<feature type="domain" description="Protein kinase" evidence="3">
    <location>
        <begin position="1"/>
        <end position="190"/>
    </location>
</feature>
<dbReference type="PROSITE" id="PS50011">
    <property type="entry name" value="PROTEIN_KINASE_DOM"/>
    <property type="match status" value="1"/>
</dbReference>
<dbReference type="SMART" id="SM00220">
    <property type="entry name" value="S_TKc"/>
    <property type="match status" value="1"/>
</dbReference>
<dbReference type="AlphaFoldDB" id="A0A433QSM6"/>
<comment type="caution">
    <text evidence="4">The sequence shown here is derived from an EMBL/GenBank/DDBJ whole genome shotgun (WGS) entry which is preliminary data.</text>
</comment>
<dbReference type="Gene3D" id="1.10.510.10">
    <property type="entry name" value="Transferase(Phosphotransferase) domain 1"/>
    <property type="match status" value="1"/>
</dbReference>
<proteinExistence type="predicted"/>
<protein>
    <submittedName>
        <fullName evidence="4">Kinase-like domain-containing protein</fullName>
    </submittedName>
</protein>
<dbReference type="PANTHER" id="PTHR44329">
    <property type="entry name" value="SERINE/THREONINE-PROTEIN KINASE TNNI3K-RELATED"/>
    <property type="match status" value="1"/>
</dbReference>
<evidence type="ECO:0000313" key="4">
    <source>
        <dbReference type="EMBL" id="RUS32786.1"/>
    </source>
</evidence>
<dbReference type="GO" id="GO:0004674">
    <property type="term" value="F:protein serine/threonine kinase activity"/>
    <property type="evidence" value="ECO:0007669"/>
    <property type="project" value="TreeGrafter"/>
</dbReference>
<keyword evidence="1" id="KW-0067">ATP-binding</keyword>
<feature type="region of interest" description="Disordered" evidence="2">
    <location>
        <begin position="238"/>
        <end position="271"/>
    </location>
</feature>
<accession>A0A433QSM6</accession>
<keyword evidence="5" id="KW-1185">Reference proteome</keyword>
<dbReference type="EMBL" id="RBNJ01001772">
    <property type="protein sequence ID" value="RUS32786.1"/>
    <property type="molecule type" value="Genomic_DNA"/>
</dbReference>
<dbReference type="SUPFAM" id="SSF56112">
    <property type="entry name" value="Protein kinase-like (PK-like)"/>
    <property type="match status" value="1"/>
</dbReference>
<evidence type="ECO:0000259" key="3">
    <source>
        <dbReference type="PROSITE" id="PS50011"/>
    </source>
</evidence>
<dbReference type="InterPro" id="IPR017441">
    <property type="entry name" value="Protein_kinase_ATP_BS"/>
</dbReference>
<sequence>MGACGNTFSITFDVPQLPTESVELGIVLGHGGYSCVYKGTYQGSVVAVKQMSIPLLIPGNDLTDFGVSKSFSSLSRGSQLGGTLRYIAPERIRHYNKKFTREESMLSDIFGYGLITWELVTDGELPYASLEDDMAIKLAKLDNEKQQFEHLGEVPRGVPDVFQDIVRLSVSEPSLRPSLASAQNAFGVFIDCSAQLRNWRMFFHSTRTASSAQLHNIRAFFNGLKMPIKPSQSVRLLGPRPDSNTPPQIYNLSPDSSLSLPFSNPDVDDEC</sequence>
<feature type="binding site" evidence="1">
    <location>
        <position position="49"/>
    </location>
    <ligand>
        <name>ATP</name>
        <dbReference type="ChEBI" id="CHEBI:30616"/>
    </ligand>
</feature>
<dbReference type="Proteomes" id="UP000274822">
    <property type="component" value="Unassembled WGS sequence"/>
</dbReference>
<evidence type="ECO:0000313" key="5">
    <source>
        <dbReference type="Proteomes" id="UP000274822"/>
    </source>
</evidence>
<dbReference type="Pfam" id="PF07714">
    <property type="entry name" value="PK_Tyr_Ser-Thr"/>
    <property type="match status" value="1"/>
</dbReference>
<reference evidence="4 5" key="1">
    <citation type="journal article" date="2018" name="New Phytol.">
        <title>Phylogenomics of Endogonaceae and evolution of mycorrhizas within Mucoromycota.</title>
        <authorList>
            <person name="Chang Y."/>
            <person name="Desiro A."/>
            <person name="Na H."/>
            <person name="Sandor L."/>
            <person name="Lipzen A."/>
            <person name="Clum A."/>
            <person name="Barry K."/>
            <person name="Grigoriev I.V."/>
            <person name="Martin F.M."/>
            <person name="Stajich J.E."/>
            <person name="Smith M.E."/>
            <person name="Bonito G."/>
            <person name="Spatafora J.W."/>
        </authorList>
    </citation>
    <scope>NUCLEOTIDE SEQUENCE [LARGE SCALE GENOMIC DNA]</scope>
    <source>
        <strain evidence="4 5">AD002</strain>
    </source>
</reference>
<keyword evidence="1" id="KW-0547">Nucleotide-binding</keyword>
<dbReference type="GO" id="GO:0005524">
    <property type="term" value="F:ATP binding"/>
    <property type="evidence" value="ECO:0007669"/>
    <property type="project" value="UniProtKB-UniRule"/>
</dbReference>
<keyword evidence="4" id="KW-0808">Transferase</keyword>
<evidence type="ECO:0000256" key="2">
    <source>
        <dbReference type="SAM" id="MobiDB-lite"/>
    </source>
</evidence>
<dbReference type="InterPro" id="IPR011009">
    <property type="entry name" value="Kinase-like_dom_sf"/>
</dbReference>
<dbReference type="InterPro" id="IPR051681">
    <property type="entry name" value="Ser/Thr_Kinases-Pseudokinases"/>
</dbReference>
<name>A0A433QSM6_9FUNG</name>